<dbReference type="Gene3D" id="3.30.70.260">
    <property type="match status" value="1"/>
</dbReference>
<dbReference type="InterPro" id="IPR001342">
    <property type="entry name" value="HDH_cat"/>
</dbReference>
<dbReference type="SUPFAM" id="SSF55021">
    <property type="entry name" value="ACT-like"/>
    <property type="match status" value="1"/>
</dbReference>
<evidence type="ECO:0000256" key="16">
    <source>
        <dbReference type="PIRSR" id="PIRSR000098-1"/>
    </source>
</evidence>
<dbReference type="GO" id="GO:0004412">
    <property type="term" value="F:homoserine dehydrogenase activity"/>
    <property type="evidence" value="ECO:0007669"/>
    <property type="project" value="UniProtKB-EC"/>
</dbReference>
<keyword evidence="11 18" id="KW-0560">Oxidoreductase</keyword>
<evidence type="ECO:0000256" key="15">
    <source>
        <dbReference type="ARBA" id="ARBA00048841"/>
    </source>
</evidence>
<keyword evidence="10 17" id="KW-0521">NADP</keyword>
<dbReference type="InterPro" id="IPR005106">
    <property type="entry name" value="Asp/hSer_DH_NAD-bd"/>
</dbReference>
<evidence type="ECO:0000256" key="14">
    <source>
        <dbReference type="ARBA" id="ARBA00023167"/>
    </source>
</evidence>
<evidence type="ECO:0000256" key="4">
    <source>
        <dbReference type="ARBA" id="ARBA00006753"/>
    </source>
</evidence>
<evidence type="ECO:0000256" key="2">
    <source>
        <dbReference type="ARBA" id="ARBA00005056"/>
    </source>
</evidence>
<name>A0A1H0YYA4_9BACI</name>
<dbReference type="FunFam" id="3.30.360.10:FF:000005">
    <property type="entry name" value="Homoserine dehydrogenase"/>
    <property type="match status" value="1"/>
</dbReference>
<gene>
    <name evidence="21" type="ORF">SAMN05216231_0919</name>
</gene>
<reference evidence="21 22" key="1">
    <citation type="submission" date="2016-10" db="EMBL/GenBank/DDBJ databases">
        <authorList>
            <person name="de Groot N.N."/>
        </authorList>
    </citation>
    <scope>NUCLEOTIDE SEQUENCE [LARGE SCALE GENOMIC DNA]</scope>
    <source>
        <strain evidence="21 22">CGMCC 1.10449</strain>
    </source>
</reference>
<feature type="binding site" evidence="17">
    <location>
        <begin position="10"/>
        <end position="17"/>
    </location>
    <ligand>
        <name>NADP(+)</name>
        <dbReference type="ChEBI" id="CHEBI:58349"/>
    </ligand>
</feature>
<keyword evidence="12" id="KW-0520">NAD</keyword>
<dbReference type="PANTHER" id="PTHR43331:SF1">
    <property type="entry name" value="HOMOSERINE DEHYDROGENASE"/>
    <property type="match status" value="1"/>
</dbReference>
<organism evidence="21 22">
    <name type="scientific">Virgibacillus salinus</name>
    <dbReference type="NCBI Taxonomy" id="553311"/>
    <lineage>
        <taxon>Bacteria</taxon>
        <taxon>Bacillati</taxon>
        <taxon>Bacillota</taxon>
        <taxon>Bacilli</taxon>
        <taxon>Bacillales</taxon>
        <taxon>Bacillaceae</taxon>
        <taxon>Virgibacillus</taxon>
    </lineage>
</organism>
<evidence type="ECO:0000256" key="5">
    <source>
        <dbReference type="ARBA" id="ARBA00013213"/>
    </source>
</evidence>
<accession>A0A1H0YYA4</accession>
<evidence type="ECO:0000256" key="13">
    <source>
        <dbReference type="ARBA" id="ARBA00023053"/>
    </source>
</evidence>
<sequence>MEKNISVGLLGLGTVGSGVVQIVEGHQEELVHQLGCGVTIKSILVCDVEKDRDVQVNPATLTTNPEAVLADPEIDIIIEVMGGIDEAREHILRAFKAKKHVVTANKDLMALHGPELQYAAKQNGCDLFYEASVAGGIPIIGGIVDGLASDRIEKVMGIVNGTTNYILTKMDDEGVAYEDALKEAQELGFAEADPTGDVGGLDAARKMAILARLAFSTSVDLADVEVDGIDGLALEDLQFGRQLGLKMKLIGFADFQDKQIEVSVQPTFLPENHPLAAVKNEYNAVYVNGKAVGETMFYGPGAGSLPTATAVMSDVTAVIKNMLLGVTGQQVVTPRYDKVLKSPEQRFGQYYFRIHVQDRSGTFTEISSLFNELDISFERILQDPIKNDKENGLAEVIVVTHQTTLEKINQALEKLAKVDVVEEVKSYFRIEGGYDQ</sequence>
<keyword evidence="8 18" id="KW-0791">Threonine biosynthesis</keyword>
<dbReference type="SUPFAM" id="SSF55347">
    <property type="entry name" value="Glyceraldehyde-3-phosphate dehydrogenase-like, C-terminal domain"/>
    <property type="match status" value="1"/>
</dbReference>
<keyword evidence="9" id="KW-0479">Metal-binding</keyword>
<evidence type="ECO:0000256" key="19">
    <source>
        <dbReference type="RuleBase" id="RU004171"/>
    </source>
</evidence>
<dbReference type="Gene3D" id="3.40.50.720">
    <property type="entry name" value="NAD(P)-binding Rossmann-like Domain"/>
    <property type="match status" value="1"/>
</dbReference>
<dbReference type="InterPro" id="IPR016204">
    <property type="entry name" value="HDH"/>
</dbReference>
<dbReference type="InterPro" id="IPR002912">
    <property type="entry name" value="ACT_dom"/>
</dbReference>
<evidence type="ECO:0000256" key="12">
    <source>
        <dbReference type="ARBA" id="ARBA00023027"/>
    </source>
</evidence>
<dbReference type="GO" id="GO:0046872">
    <property type="term" value="F:metal ion binding"/>
    <property type="evidence" value="ECO:0007669"/>
    <property type="project" value="UniProtKB-KW"/>
</dbReference>
<dbReference type="UniPathway" id="UPA00051">
    <property type="reaction ID" value="UER00465"/>
</dbReference>
<comment type="catalytic activity">
    <reaction evidence="15">
        <text>L-homoserine + NADP(+) = L-aspartate 4-semialdehyde + NADPH + H(+)</text>
        <dbReference type="Rhea" id="RHEA:15761"/>
        <dbReference type="ChEBI" id="CHEBI:15378"/>
        <dbReference type="ChEBI" id="CHEBI:57476"/>
        <dbReference type="ChEBI" id="CHEBI:57783"/>
        <dbReference type="ChEBI" id="CHEBI:58349"/>
        <dbReference type="ChEBI" id="CHEBI:537519"/>
        <dbReference type="EC" id="1.1.1.3"/>
    </reaction>
    <physiologicalReaction direction="right-to-left" evidence="15">
        <dbReference type="Rhea" id="RHEA:15763"/>
    </physiologicalReaction>
</comment>
<dbReference type="GO" id="GO:0009086">
    <property type="term" value="P:methionine biosynthetic process"/>
    <property type="evidence" value="ECO:0007669"/>
    <property type="project" value="UniProtKB-KW"/>
</dbReference>
<evidence type="ECO:0000256" key="3">
    <source>
        <dbReference type="ARBA" id="ARBA00005062"/>
    </source>
</evidence>
<comment type="similarity">
    <text evidence="4 19">Belongs to the homoserine dehydrogenase family.</text>
</comment>
<feature type="binding site" evidence="17">
    <location>
        <position position="106"/>
    </location>
    <ligand>
        <name>NADPH</name>
        <dbReference type="ChEBI" id="CHEBI:57783"/>
    </ligand>
</feature>
<dbReference type="AlphaFoldDB" id="A0A1H0YYA4"/>
<keyword evidence="7 18" id="KW-0028">Amino-acid biosynthesis</keyword>
<dbReference type="STRING" id="553311.SAMN05216231_0919"/>
<dbReference type="InterPro" id="IPR036291">
    <property type="entry name" value="NAD(P)-bd_dom_sf"/>
</dbReference>
<dbReference type="Gene3D" id="3.30.360.10">
    <property type="entry name" value="Dihydrodipicolinate Reductase, domain 2"/>
    <property type="match status" value="1"/>
</dbReference>
<keyword evidence="13" id="KW-0915">Sodium</keyword>
<evidence type="ECO:0000256" key="7">
    <source>
        <dbReference type="ARBA" id="ARBA00022605"/>
    </source>
</evidence>
<dbReference type="Pfam" id="PF01842">
    <property type="entry name" value="ACT"/>
    <property type="match status" value="1"/>
</dbReference>
<evidence type="ECO:0000313" key="21">
    <source>
        <dbReference type="EMBL" id="SDQ20134.1"/>
    </source>
</evidence>
<comment type="cofactor">
    <cofactor evidence="1">
        <name>a metal cation</name>
        <dbReference type="ChEBI" id="CHEBI:25213"/>
    </cofactor>
</comment>
<dbReference type="GO" id="GO:0009088">
    <property type="term" value="P:threonine biosynthetic process"/>
    <property type="evidence" value="ECO:0007669"/>
    <property type="project" value="UniProtKB-UniPathway"/>
</dbReference>
<dbReference type="EMBL" id="FNKD01000001">
    <property type="protein sequence ID" value="SDQ20134.1"/>
    <property type="molecule type" value="Genomic_DNA"/>
</dbReference>
<dbReference type="GO" id="GO:0050661">
    <property type="term" value="F:NADP binding"/>
    <property type="evidence" value="ECO:0007669"/>
    <property type="project" value="InterPro"/>
</dbReference>
<evidence type="ECO:0000256" key="9">
    <source>
        <dbReference type="ARBA" id="ARBA00022723"/>
    </source>
</evidence>
<evidence type="ECO:0000256" key="10">
    <source>
        <dbReference type="ARBA" id="ARBA00022857"/>
    </source>
</evidence>
<comment type="pathway">
    <text evidence="3 18">Amino-acid biosynthesis; L-methionine biosynthesis via de novo pathway; L-homoserine from L-aspartate: step 3/3.</text>
</comment>
<dbReference type="NCBIfam" id="NF004976">
    <property type="entry name" value="PRK06349.1"/>
    <property type="match status" value="1"/>
</dbReference>
<feature type="domain" description="ACT" evidence="20">
    <location>
        <begin position="351"/>
        <end position="426"/>
    </location>
</feature>
<dbReference type="EC" id="1.1.1.3" evidence="5 18"/>
<dbReference type="UniPathway" id="UPA00050">
    <property type="reaction ID" value="UER00063"/>
</dbReference>
<dbReference type="PANTHER" id="PTHR43331">
    <property type="entry name" value="HOMOSERINE DEHYDROGENASE"/>
    <property type="match status" value="1"/>
</dbReference>
<dbReference type="PROSITE" id="PS01042">
    <property type="entry name" value="HOMOSER_DHGENASE"/>
    <property type="match status" value="1"/>
</dbReference>
<evidence type="ECO:0000256" key="6">
    <source>
        <dbReference type="ARBA" id="ARBA00013376"/>
    </source>
</evidence>
<dbReference type="RefSeq" id="WP_092491759.1">
    <property type="nucleotide sequence ID" value="NZ_FNKD01000001.1"/>
</dbReference>
<dbReference type="Pfam" id="PF03447">
    <property type="entry name" value="NAD_binding_3"/>
    <property type="match status" value="1"/>
</dbReference>
<dbReference type="Proteomes" id="UP000199444">
    <property type="component" value="Unassembled WGS sequence"/>
</dbReference>
<keyword evidence="22" id="KW-1185">Reference proteome</keyword>
<dbReference type="CDD" id="cd04881">
    <property type="entry name" value="ACT_HSDH-Hom"/>
    <property type="match status" value="1"/>
</dbReference>
<evidence type="ECO:0000259" key="20">
    <source>
        <dbReference type="PROSITE" id="PS51671"/>
    </source>
</evidence>
<feature type="active site" description="Proton donor" evidence="16">
    <location>
        <position position="206"/>
    </location>
</feature>
<comment type="pathway">
    <text evidence="2 18">Amino-acid biosynthesis; L-threonine biosynthesis; L-threonine from L-aspartate: step 3/5.</text>
</comment>
<dbReference type="FunFam" id="3.40.50.720:FF:000062">
    <property type="entry name" value="Homoserine dehydrogenase"/>
    <property type="match status" value="1"/>
</dbReference>
<evidence type="ECO:0000313" key="22">
    <source>
        <dbReference type="Proteomes" id="UP000199444"/>
    </source>
</evidence>
<evidence type="ECO:0000256" key="11">
    <source>
        <dbReference type="ARBA" id="ARBA00023002"/>
    </source>
</evidence>
<dbReference type="InterPro" id="IPR045865">
    <property type="entry name" value="ACT-like_dom_sf"/>
</dbReference>
<feature type="binding site" evidence="17">
    <location>
        <position position="191"/>
    </location>
    <ligand>
        <name>L-homoserine</name>
        <dbReference type="ChEBI" id="CHEBI:57476"/>
    </ligand>
</feature>
<dbReference type="Pfam" id="PF00742">
    <property type="entry name" value="Homoserine_dh"/>
    <property type="match status" value="1"/>
</dbReference>
<protein>
    <recommendedName>
        <fullName evidence="6 18">Homoserine dehydrogenase</fullName>
        <ecNumber evidence="5 18">1.1.1.3</ecNumber>
    </recommendedName>
</protein>
<evidence type="ECO:0000256" key="8">
    <source>
        <dbReference type="ARBA" id="ARBA00022697"/>
    </source>
</evidence>
<dbReference type="SUPFAM" id="SSF51735">
    <property type="entry name" value="NAD(P)-binding Rossmann-fold domains"/>
    <property type="match status" value="1"/>
</dbReference>
<dbReference type="PIRSF" id="PIRSF000098">
    <property type="entry name" value="Homoser_dehydrog"/>
    <property type="match status" value="1"/>
</dbReference>
<proteinExistence type="inferred from homology"/>
<keyword evidence="14 18" id="KW-0486">Methionine biosynthesis</keyword>
<dbReference type="InterPro" id="IPR019811">
    <property type="entry name" value="HDH_CS"/>
</dbReference>
<evidence type="ECO:0000256" key="1">
    <source>
        <dbReference type="ARBA" id="ARBA00001920"/>
    </source>
</evidence>
<evidence type="ECO:0000256" key="18">
    <source>
        <dbReference type="RuleBase" id="RU000579"/>
    </source>
</evidence>
<evidence type="ECO:0000256" key="17">
    <source>
        <dbReference type="PIRSR" id="PIRSR000098-2"/>
    </source>
</evidence>
<dbReference type="PROSITE" id="PS51671">
    <property type="entry name" value="ACT"/>
    <property type="match status" value="1"/>
</dbReference>